<dbReference type="UniPathway" id="UPA00242"/>
<reference evidence="14 15" key="1">
    <citation type="submission" date="2017-07" db="EMBL/GenBank/DDBJ databases">
        <title>Genome sequencing and assembly of Paenibacillus rigui.</title>
        <authorList>
            <person name="Mayilraj S."/>
        </authorList>
    </citation>
    <scope>NUCLEOTIDE SEQUENCE [LARGE SCALE GENOMIC DNA]</scope>
    <source>
        <strain evidence="14 15">JCM 16352</strain>
    </source>
</reference>
<evidence type="ECO:0000256" key="9">
    <source>
        <dbReference type="PIRNR" id="PIRNR005096"/>
    </source>
</evidence>
<gene>
    <name evidence="14" type="ORF">CF651_23280</name>
</gene>
<dbReference type="InterPro" id="IPR008183">
    <property type="entry name" value="Aldose_1/G6P_1-epimerase"/>
</dbReference>
<dbReference type="PANTHER" id="PTHR10091">
    <property type="entry name" value="ALDOSE-1-EPIMERASE"/>
    <property type="match status" value="1"/>
</dbReference>
<dbReference type="SUPFAM" id="SSF74650">
    <property type="entry name" value="Galactose mutarotase-like"/>
    <property type="match status" value="1"/>
</dbReference>
<keyword evidence="8 9" id="KW-0119">Carbohydrate metabolism</keyword>
<dbReference type="GO" id="GO:0005737">
    <property type="term" value="C:cytoplasm"/>
    <property type="evidence" value="ECO:0007669"/>
    <property type="project" value="UniProtKB-SubCell"/>
</dbReference>
<evidence type="ECO:0000256" key="2">
    <source>
        <dbReference type="ARBA" id="ARBA00005028"/>
    </source>
</evidence>
<dbReference type="PIRSF" id="PIRSF005096">
    <property type="entry name" value="GALM"/>
    <property type="match status" value="1"/>
</dbReference>
<feature type="active site" description="Proton acceptor" evidence="10">
    <location>
        <position position="345"/>
    </location>
</feature>
<evidence type="ECO:0000256" key="11">
    <source>
        <dbReference type="PIRSR" id="PIRSR005096-2"/>
    </source>
</evidence>
<comment type="catalytic activity">
    <reaction evidence="9">
        <text>alpha-D-glucose = beta-D-glucose</text>
        <dbReference type="Rhea" id="RHEA:10264"/>
        <dbReference type="ChEBI" id="CHEBI:15903"/>
        <dbReference type="ChEBI" id="CHEBI:17925"/>
        <dbReference type="EC" id="5.1.3.3"/>
    </reaction>
</comment>
<dbReference type="PANTHER" id="PTHR10091:SF0">
    <property type="entry name" value="GALACTOSE MUTAROTASE"/>
    <property type="match status" value="1"/>
</dbReference>
<dbReference type="EC" id="5.1.3.3" evidence="9"/>
<keyword evidence="13" id="KW-0732">Signal</keyword>
<dbReference type="GO" id="GO:0006006">
    <property type="term" value="P:glucose metabolic process"/>
    <property type="evidence" value="ECO:0007669"/>
    <property type="project" value="TreeGrafter"/>
</dbReference>
<organism evidence="14 15">
    <name type="scientific">Paenibacillus rigui</name>
    <dbReference type="NCBI Taxonomy" id="554312"/>
    <lineage>
        <taxon>Bacteria</taxon>
        <taxon>Bacillati</taxon>
        <taxon>Bacillota</taxon>
        <taxon>Bacilli</taxon>
        <taxon>Bacillales</taxon>
        <taxon>Paenibacillaceae</taxon>
        <taxon>Paenibacillus</taxon>
    </lineage>
</organism>
<comment type="similarity">
    <text evidence="3 9">Belongs to the aldose epimerase family.</text>
</comment>
<evidence type="ECO:0000256" key="13">
    <source>
        <dbReference type="SAM" id="SignalP"/>
    </source>
</evidence>
<evidence type="ECO:0000256" key="8">
    <source>
        <dbReference type="ARBA" id="ARBA00023277"/>
    </source>
</evidence>
<evidence type="ECO:0000256" key="6">
    <source>
        <dbReference type="ARBA" id="ARBA00022553"/>
    </source>
</evidence>
<dbReference type="Proteomes" id="UP000215509">
    <property type="component" value="Unassembled WGS sequence"/>
</dbReference>
<feature type="signal peptide" evidence="13">
    <location>
        <begin position="1"/>
        <end position="23"/>
    </location>
</feature>
<dbReference type="EMBL" id="NMQW01000037">
    <property type="protein sequence ID" value="OXM83838.1"/>
    <property type="molecule type" value="Genomic_DNA"/>
</dbReference>
<comment type="caution">
    <text evidence="14">The sequence shown here is derived from an EMBL/GenBank/DDBJ whole genome shotgun (WGS) entry which is preliminary data.</text>
</comment>
<dbReference type="NCBIfam" id="NF008277">
    <property type="entry name" value="PRK11055.1"/>
    <property type="match status" value="1"/>
</dbReference>
<feature type="binding site" evidence="12">
    <location>
        <begin position="108"/>
        <end position="109"/>
    </location>
    <ligand>
        <name>beta-D-galactose</name>
        <dbReference type="ChEBI" id="CHEBI:27667"/>
    </ligand>
</feature>
<dbReference type="Pfam" id="PF01263">
    <property type="entry name" value="Aldose_epim"/>
    <property type="match status" value="1"/>
</dbReference>
<dbReference type="Gene3D" id="2.70.98.10">
    <property type="match status" value="1"/>
</dbReference>
<feature type="binding site" evidence="12">
    <location>
        <begin position="208"/>
        <end position="210"/>
    </location>
    <ligand>
        <name>beta-D-galactose</name>
        <dbReference type="ChEBI" id="CHEBI:27667"/>
    </ligand>
</feature>
<comment type="subcellular location">
    <subcellularLocation>
        <location evidence="1">Cytoplasm</location>
    </subcellularLocation>
</comment>
<feature type="chain" id="PRO_5012489065" description="Aldose 1-epimerase" evidence="13">
    <location>
        <begin position="24"/>
        <end position="381"/>
    </location>
</feature>
<comment type="pathway">
    <text evidence="2 9">Carbohydrate metabolism; hexose metabolism.</text>
</comment>
<dbReference type="InterPro" id="IPR047215">
    <property type="entry name" value="Galactose_mutarotase-like"/>
</dbReference>
<protein>
    <recommendedName>
        <fullName evidence="9">Aldose 1-epimerase</fullName>
        <ecNumber evidence="9">5.1.3.3</ecNumber>
    </recommendedName>
</protein>
<dbReference type="GO" id="GO:0033499">
    <property type="term" value="P:galactose catabolic process via UDP-galactose, Leloir pathway"/>
    <property type="evidence" value="ECO:0007669"/>
    <property type="project" value="TreeGrafter"/>
</dbReference>
<evidence type="ECO:0000256" key="4">
    <source>
        <dbReference type="ARBA" id="ARBA00011245"/>
    </source>
</evidence>
<evidence type="ECO:0000256" key="10">
    <source>
        <dbReference type="PIRSR" id="PIRSR005096-1"/>
    </source>
</evidence>
<evidence type="ECO:0000313" key="14">
    <source>
        <dbReference type="EMBL" id="OXM83838.1"/>
    </source>
</evidence>
<dbReference type="FunFam" id="2.70.98.10:FF:000003">
    <property type="entry name" value="Aldose 1-epimerase"/>
    <property type="match status" value="1"/>
</dbReference>
<dbReference type="GO" id="GO:0030246">
    <property type="term" value="F:carbohydrate binding"/>
    <property type="evidence" value="ECO:0007669"/>
    <property type="project" value="InterPro"/>
</dbReference>
<dbReference type="AlphaFoldDB" id="A0A229UK58"/>
<keyword evidence="15" id="KW-1185">Reference proteome</keyword>
<dbReference type="OrthoDB" id="9779408at2"/>
<dbReference type="InterPro" id="IPR011013">
    <property type="entry name" value="Gal_mutarotase_sf_dom"/>
</dbReference>
<dbReference type="InterPro" id="IPR014718">
    <property type="entry name" value="GH-type_carb-bd"/>
</dbReference>
<keyword evidence="5" id="KW-0963">Cytoplasm</keyword>
<dbReference type="CDD" id="cd09019">
    <property type="entry name" value="galactose_mutarotase_like"/>
    <property type="match status" value="1"/>
</dbReference>
<dbReference type="InterPro" id="IPR015443">
    <property type="entry name" value="Aldose_1-epimerase"/>
</dbReference>
<dbReference type="RefSeq" id="WP_094017282.1">
    <property type="nucleotide sequence ID" value="NZ_NMQW01000037.1"/>
</dbReference>
<name>A0A229UK58_9BACL</name>
<evidence type="ECO:0000256" key="5">
    <source>
        <dbReference type="ARBA" id="ARBA00022490"/>
    </source>
</evidence>
<keyword evidence="6" id="KW-0597">Phosphoprotein</keyword>
<sequence>MRWIISFLLCLTATLSPDFTSYADDTPAITKQPVGETADGERIYLYTLKNPNGVQAEIMNYGGIMLSLRVPDRNGKLGDVLLGYADPMDYVRTGNKPYFGAIIGRYANRIANGSFVLDGTTYHLSVNDGRNTLAGGVRGFDKRVWKAEGTKVPHGSGLALRYWSKDGEEGFPGNVWAKVVYTLTDDNVLRIDYSAASDQKTVINLTQHNYYNLKGQGNGDILDHLLTIHAERFTPVNPELIPTGQLQRVAGTDLDFRRPFAIGSRIRSRDPQILYAKGYDFNYVLSGKVGTMRHAASVYAPASGRRMDVFTDQPGLQLYTGNFLDGSEKGKDGAAYGKHAGLCLETQHFPDSPNHPNFPSTVLAPDKPYKQTALYRFFTSP</sequence>
<evidence type="ECO:0000256" key="3">
    <source>
        <dbReference type="ARBA" id="ARBA00006206"/>
    </source>
</evidence>
<dbReference type="GO" id="GO:0004034">
    <property type="term" value="F:aldose 1-epimerase activity"/>
    <property type="evidence" value="ECO:0007669"/>
    <property type="project" value="UniProtKB-EC"/>
</dbReference>
<comment type="subunit">
    <text evidence="4">Monomer.</text>
</comment>
<feature type="binding site" evidence="11">
    <location>
        <position position="280"/>
    </location>
    <ligand>
        <name>beta-D-galactose</name>
        <dbReference type="ChEBI" id="CHEBI:27667"/>
    </ligand>
</feature>
<evidence type="ECO:0000256" key="12">
    <source>
        <dbReference type="PIRSR" id="PIRSR005096-3"/>
    </source>
</evidence>
<evidence type="ECO:0000313" key="15">
    <source>
        <dbReference type="Proteomes" id="UP000215509"/>
    </source>
</evidence>
<evidence type="ECO:0000256" key="1">
    <source>
        <dbReference type="ARBA" id="ARBA00004496"/>
    </source>
</evidence>
<accession>A0A229UK58</accession>
<keyword evidence="7 9" id="KW-0413">Isomerase</keyword>
<proteinExistence type="inferred from homology"/>
<evidence type="ECO:0000256" key="7">
    <source>
        <dbReference type="ARBA" id="ARBA00023235"/>
    </source>
</evidence>
<feature type="active site" description="Proton donor" evidence="10">
    <location>
        <position position="208"/>
    </location>
</feature>